<keyword evidence="1" id="KW-0472">Membrane</keyword>
<name>A0A645GLQ1_9ZZZZ</name>
<evidence type="ECO:0008006" key="3">
    <source>
        <dbReference type="Google" id="ProtNLM"/>
    </source>
</evidence>
<sequence length="59" mass="6691">MVSLSSIIAIGIETVASFFAQPDLVISLSFVALFLFVTYRHKSNLQRIKDGEEKKITWM</sequence>
<proteinExistence type="predicted"/>
<organism evidence="2">
    <name type="scientific">bioreactor metagenome</name>
    <dbReference type="NCBI Taxonomy" id="1076179"/>
    <lineage>
        <taxon>unclassified sequences</taxon>
        <taxon>metagenomes</taxon>
        <taxon>ecological metagenomes</taxon>
    </lineage>
</organism>
<keyword evidence="1" id="KW-0812">Transmembrane</keyword>
<accession>A0A645GLQ1</accession>
<evidence type="ECO:0000256" key="1">
    <source>
        <dbReference type="SAM" id="Phobius"/>
    </source>
</evidence>
<protein>
    <recommendedName>
        <fullName evidence="3">Glycerol-3-phosphate acyltransferase</fullName>
    </recommendedName>
</protein>
<gene>
    <name evidence="2" type="ORF">SDC9_174214</name>
</gene>
<dbReference type="AlphaFoldDB" id="A0A645GLQ1"/>
<reference evidence="2" key="1">
    <citation type="submission" date="2019-08" db="EMBL/GenBank/DDBJ databases">
        <authorList>
            <person name="Kucharzyk K."/>
            <person name="Murdoch R.W."/>
            <person name="Higgins S."/>
            <person name="Loffler F."/>
        </authorList>
    </citation>
    <scope>NUCLEOTIDE SEQUENCE</scope>
</reference>
<evidence type="ECO:0000313" key="2">
    <source>
        <dbReference type="EMBL" id="MPN26789.1"/>
    </source>
</evidence>
<keyword evidence="1" id="KW-1133">Transmembrane helix</keyword>
<dbReference type="EMBL" id="VSSQ01076445">
    <property type="protein sequence ID" value="MPN26789.1"/>
    <property type="molecule type" value="Genomic_DNA"/>
</dbReference>
<feature type="transmembrane region" description="Helical" evidence="1">
    <location>
        <begin position="20"/>
        <end position="39"/>
    </location>
</feature>
<comment type="caution">
    <text evidence="2">The sequence shown here is derived from an EMBL/GenBank/DDBJ whole genome shotgun (WGS) entry which is preliminary data.</text>
</comment>